<dbReference type="RefSeq" id="WP_217807517.1">
    <property type="nucleotide sequence ID" value="NZ_FXAO01000005.1"/>
</dbReference>
<dbReference type="STRING" id="188872.SAMN03080602_02577"/>
<feature type="signal peptide" evidence="1">
    <location>
        <begin position="1"/>
        <end position="28"/>
    </location>
</feature>
<organism evidence="2 3">
    <name type="scientific">Arenibacter troitsensis</name>
    <dbReference type="NCBI Taxonomy" id="188872"/>
    <lineage>
        <taxon>Bacteria</taxon>
        <taxon>Pseudomonadati</taxon>
        <taxon>Bacteroidota</taxon>
        <taxon>Flavobacteriia</taxon>
        <taxon>Flavobacteriales</taxon>
        <taxon>Flavobacteriaceae</taxon>
        <taxon>Arenibacter</taxon>
    </lineage>
</organism>
<proteinExistence type="predicted"/>
<dbReference type="EMBL" id="FXAO01000005">
    <property type="protein sequence ID" value="SMG36954.1"/>
    <property type="molecule type" value="Genomic_DNA"/>
</dbReference>
<evidence type="ECO:0008006" key="4">
    <source>
        <dbReference type="Google" id="ProtNLM"/>
    </source>
</evidence>
<keyword evidence="1" id="KW-0732">Signal</keyword>
<gene>
    <name evidence="2" type="ORF">SAMN03080602_02577</name>
</gene>
<evidence type="ECO:0000256" key="1">
    <source>
        <dbReference type="SAM" id="SignalP"/>
    </source>
</evidence>
<evidence type="ECO:0000313" key="3">
    <source>
        <dbReference type="Proteomes" id="UP000193420"/>
    </source>
</evidence>
<reference evidence="3" key="1">
    <citation type="submission" date="2017-04" db="EMBL/GenBank/DDBJ databases">
        <authorList>
            <person name="Varghese N."/>
            <person name="Submissions S."/>
        </authorList>
    </citation>
    <scope>NUCLEOTIDE SEQUENCE [LARGE SCALE GENOMIC DNA]</scope>
    <source>
        <strain evidence="3">DSM 19835</strain>
    </source>
</reference>
<protein>
    <recommendedName>
        <fullName evidence="4">Neutral/alkaline non-lysosomal ceramidase, N-terminal</fullName>
    </recommendedName>
</protein>
<accession>A0A1X7K8C0</accession>
<name>A0A1X7K8C0_9FLAO</name>
<sequence>MKIYSYKACKSILMLQIFIFIVSFQVHCQQLKAGAAKRIITPDPLIAVSGGVGTPKPTTEKKGELYVRAMVLEKGNEKIAIVNIDNLGWPAALGNRARKLIKDIPFNNILIGATHTHSAPDAYAFPDEKGNNAADLKYLDWCVTQIADAVNEASANLEPAKLKIAVGEALGKIAYNYYAPELYDPRCGIIQALGTKGKNKDLPIVTLVNYAIHPEIIGSDQGILSPDLIGPLYDRIEAKAGGMALFMNGAQGGMVTADNRRDNNMEANDWEECTRIGNLLADEALRILSDAKIQEDPKIFCTSIQAEFPIDSEMMRYIINNSPLQMGNSDRFINTTLNLLNIGSAQILTIPGEALPNIGFYLKRNMPTEHPFLFGLTNDAFGYILTKEDFNSFKRYMYVSRTSLGEKTGEILINDLLTLIQNSPKPDK</sequence>
<evidence type="ECO:0000313" key="2">
    <source>
        <dbReference type="EMBL" id="SMG36954.1"/>
    </source>
</evidence>
<feature type="chain" id="PRO_5012665662" description="Neutral/alkaline non-lysosomal ceramidase, N-terminal" evidence="1">
    <location>
        <begin position="29"/>
        <end position="428"/>
    </location>
</feature>
<keyword evidence="3" id="KW-1185">Reference proteome</keyword>
<dbReference type="AlphaFoldDB" id="A0A1X7K8C0"/>
<dbReference type="Proteomes" id="UP000193420">
    <property type="component" value="Unassembled WGS sequence"/>
</dbReference>